<reference evidence="2 3" key="1">
    <citation type="submission" date="2019-09" db="EMBL/GenBank/DDBJ databases">
        <title>Nitrincola iocasae sp. nov., a bacterium isolated from the sediment collected at a cold seep field in South China Sea.</title>
        <authorList>
            <person name="Zhang H."/>
            <person name="Wang H."/>
            <person name="Li C."/>
        </authorList>
    </citation>
    <scope>NUCLEOTIDE SEQUENCE [LARGE SCALE GENOMIC DNA]</scope>
    <source>
        <strain evidence="2 3">KXZD1103</strain>
    </source>
</reference>
<feature type="transmembrane region" description="Helical" evidence="1">
    <location>
        <begin position="7"/>
        <end position="28"/>
    </location>
</feature>
<protein>
    <recommendedName>
        <fullName evidence="4">Cache domain-containing protein</fullName>
    </recommendedName>
</protein>
<gene>
    <name evidence="2" type="ORF">F5I99_13270</name>
</gene>
<organism evidence="2 3">
    <name type="scientific">Nitrincola iocasae</name>
    <dbReference type="NCBI Taxonomy" id="2614693"/>
    <lineage>
        <taxon>Bacteria</taxon>
        <taxon>Pseudomonadati</taxon>
        <taxon>Pseudomonadota</taxon>
        <taxon>Gammaproteobacteria</taxon>
        <taxon>Oceanospirillales</taxon>
        <taxon>Oceanospirillaceae</taxon>
        <taxon>Nitrincola</taxon>
    </lineage>
</organism>
<proteinExistence type="predicted"/>
<keyword evidence="1" id="KW-0812">Transmembrane</keyword>
<dbReference type="AlphaFoldDB" id="A0A5J6LGA5"/>
<name>A0A5J6LGA5_9GAMM</name>
<accession>A0A5J6LGA5</accession>
<evidence type="ECO:0008006" key="4">
    <source>
        <dbReference type="Google" id="ProtNLM"/>
    </source>
</evidence>
<sequence>MSALQKNIWAIFYFLLIGALFFLGYVSYAKWESIHEKYAAEQVNQVRLVSNAMHALLLSQETSLNILGHQLLKEQDAALLDALLALNPSVVAYGFTDPDGTYLHVNSHFDKTKLPNLRQSPLTQDSFDYTLTQDKMVLGRTYFISGGGRWGIPIRKTIFNGGDNPLGVMTAGLSIEGAFKLFTEELSLGAHNDVMFVRDRDGFVQYHSSAQTTSKAVYASPLPRTFLDGLMEQMNWSNRSGHFN</sequence>
<keyword evidence="1" id="KW-1133">Transmembrane helix</keyword>
<keyword evidence="3" id="KW-1185">Reference proteome</keyword>
<dbReference type="Gene3D" id="3.30.450.20">
    <property type="entry name" value="PAS domain"/>
    <property type="match status" value="1"/>
</dbReference>
<evidence type="ECO:0000313" key="3">
    <source>
        <dbReference type="Proteomes" id="UP000325606"/>
    </source>
</evidence>
<dbReference type="RefSeq" id="WP_151056749.1">
    <property type="nucleotide sequence ID" value="NZ_CP044222.1"/>
</dbReference>
<evidence type="ECO:0000256" key="1">
    <source>
        <dbReference type="SAM" id="Phobius"/>
    </source>
</evidence>
<dbReference type="Proteomes" id="UP000325606">
    <property type="component" value="Chromosome"/>
</dbReference>
<keyword evidence="1" id="KW-0472">Membrane</keyword>
<evidence type="ECO:0000313" key="2">
    <source>
        <dbReference type="EMBL" id="QEW07382.1"/>
    </source>
</evidence>
<dbReference type="CDD" id="cd18773">
    <property type="entry name" value="PDC1_HK_sensor"/>
    <property type="match status" value="1"/>
</dbReference>
<dbReference type="KEGG" id="nik:F5I99_13270"/>
<dbReference type="EMBL" id="CP044222">
    <property type="protein sequence ID" value="QEW07382.1"/>
    <property type="molecule type" value="Genomic_DNA"/>
</dbReference>